<dbReference type="PANTHER" id="PTHR19304">
    <property type="entry name" value="CYCLIC-AMP RESPONSE ELEMENT BINDING PROTEIN"/>
    <property type="match status" value="1"/>
</dbReference>
<keyword evidence="8" id="KW-1185">Reference proteome</keyword>
<reference evidence="7" key="1">
    <citation type="journal article" date="2020" name="Stud. Mycol.">
        <title>101 Dothideomycetes genomes: a test case for predicting lifestyles and emergence of pathogens.</title>
        <authorList>
            <person name="Haridas S."/>
            <person name="Albert R."/>
            <person name="Binder M."/>
            <person name="Bloem J."/>
            <person name="Labutti K."/>
            <person name="Salamov A."/>
            <person name="Andreopoulos B."/>
            <person name="Baker S."/>
            <person name="Barry K."/>
            <person name="Bills G."/>
            <person name="Bluhm B."/>
            <person name="Cannon C."/>
            <person name="Castanera R."/>
            <person name="Culley D."/>
            <person name="Daum C."/>
            <person name="Ezra D."/>
            <person name="Gonzalez J."/>
            <person name="Henrissat B."/>
            <person name="Kuo A."/>
            <person name="Liang C."/>
            <person name="Lipzen A."/>
            <person name="Lutzoni F."/>
            <person name="Magnuson J."/>
            <person name="Mondo S."/>
            <person name="Nolan M."/>
            <person name="Ohm R."/>
            <person name="Pangilinan J."/>
            <person name="Park H.-J."/>
            <person name="Ramirez L."/>
            <person name="Alfaro M."/>
            <person name="Sun H."/>
            <person name="Tritt A."/>
            <person name="Yoshinaga Y."/>
            <person name="Zwiers L.-H."/>
            <person name="Turgeon B."/>
            <person name="Goodwin S."/>
            <person name="Spatafora J."/>
            <person name="Crous P."/>
            <person name="Grigoriev I."/>
        </authorList>
    </citation>
    <scope>NUCLEOTIDE SEQUENCE</scope>
    <source>
        <strain evidence="7">ATCC 36951</strain>
    </source>
</reference>
<dbReference type="SMART" id="SM00338">
    <property type="entry name" value="BRLZ"/>
    <property type="match status" value="1"/>
</dbReference>
<dbReference type="AlphaFoldDB" id="A0A6A6C636"/>
<dbReference type="RefSeq" id="XP_033662231.1">
    <property type="nucleotide sequence ID" value="XM_033814160.1"/>
</dbReference>
<feature type="region of interest" description="Disordered" evidence="5">
    <location>
        <begin position="257"/>
        <end position="303"/>
    </location>
</feature>
<feature type="compositionally biased region" description="Low complexity" evidence="5">
    <location>
        <begin position="293"/>
        <end position="303"/>
    </location>
</feature>
<dbReference type="GO" id="GO:0003700">
    <property type="term" value="F:DNA-binding transcription factor activity"/>
    <property type="evidence" value="ECO:0007669"/>
    <property type="project" value="InterPro"/>
</dbReference>
<dbReference type="OrthoDB" id="295274at2759"/>
<feature type="compositionally biased region" description="Polar residues" evidence="5">
    <location>
        <begin position="259"/>
        <end position="286"/>
    </location>
</feature>
<sequence>MAYPSSREDSLVPDAFDPQPDFLFEDGGDHELANMQNMEQNLSNIMPNHFDPASFMVPFMMENAPMSPSLHPPYTQADIIANGRGIGVSFGQITPPEEDFKVQDVPPPPSLSTPATQTLSAKSERARNAANQRHSKAKKARKDSVRKAEDPDEVEQDQAEDKRELYRQKNRIAASRCRAKKKMNTEGLEESARAASAQNSRLRAEERHLRDLFSTLRDQALAHDPSQGCNCQAIHAYNFHKARECAQATMGFIPGMMPSPTQRSIDSGSPSTVGTASRAQSFSSVRPQFAKTSGGSQSSASSAAFVPGAADVTRHASTIGGMSKSPFAFAVSTAQIPQDSPVMGGESDGNQN</sequence>
<dbReference type="SUPFAM" id="SSF57959">
    <property type="entry name" value="Leucine zipper domain"/>
    <property type="match status" value="1"/>
</dbReference>
<dbReference type="InterPro" id="IPR051027">
    <property type="entry name" value="bZIP_transcription_factors"/>
</dbReference>
<dbReference type="InterPro" id="IPR004827">
    <property type="entry name" value="bZIP"/>
</dbReference>
<dbReference type="CDD" id="cd14687">
    <property type="entry name" value="bZIP_ATF2"/>
    <property type="match status" value="1"/>
</dbReference>
<gene>
    <name evidence="7" type="ORF">M409DRAFT_59331</name>
</gene>
<comment type="subcellular location">
    <subcellularLocation>
        <location evidence="1">Nucleus</location>
    </subcellularLocation>
</comment>
<dbReference type="Gene3D" id="1.20.5.170">
    <property type="match status" value="1"/>
</dbReference>
<evidence type="ECO:0000256" key="2">
    <source>
        <dbReference type="ARBA" id="ARBA00023015"/>
    </source>
</evidence>
<evidence type="ECO:0000256" key="4">
    <source>
        <dbReference type="ARBA" id="ARBA00023242"/>
    </source>
</evidence>
<organism evidence="7 8">
    <name type="scientific">Zasmidium cellare ATCC 36951</name>
    <dbReference type="NCBI Taxonomy" id="1080233"/>
    <lineage>
        <taxon>Eukaryota</taxon>
        <taxon>Fungi</taxon>
        <taxon>Dikarya</taxon>
        <taxon>Ascomycota</taxon>
        <taxon>Pezizomycotina</taxon>
        <taxon>Dothideomycetes</taxon>
        <taxon>Dothideomycetidae</taxon>
        <taxon>Mycosphaerellales</taxon>
        <taxon>Mycosphaerellaceae</taxon>
        <taxon>Zasmidium</taxon>
    </lineage>
</organism>
<evidence type="ECO:0000259" key="6">
    <source>
        <dbReference type="PROSITE" id="PS50217"/>
    </source>
</evidence>
<dbReference type="GeneID" id="54567432"/>
<dbReference type="GO" id="GO:0005634">
    <property type="term" value="C:nucleus"/>
    <property type="evidence" value="ECO:0007669"/>
    <property type="project" value="UniProtKB-SubCell"/>
</dbReference>
<evidence type="ECO:0000256" key="1">
    <source>
        <dbReference type="ARBA" id="ARBA00004123"/>
    </source>
</evidence>
<dbReference type="InterPro" id="IPR046347">
    <property type="entry name" value="bZIP_sf"/>
</dbReference>
<protein>
    <recommendedName>
        <fullName evidence="6">BZIP domain-containing protein</fullName>
    </recommendedName>
</protein>
<feature type="region of interest" description="Disordered" evidence="5">
    <location>
        <begin position="88"/>
        <end position="202"/>
    </location>
</feature>
<evidence type="ECO:0000256" key="5">
    <source>
        <dbReference type="SAM" id="MobiDB-lite"/>
    </source>
</evidence>
<evidence type="ECO:0000256" key="3">
    <source>
        <dbReference type="ARBA" id="ARBA00023163"/>
    </source>
</evidence>
<keyword evidence="3" id="KW-0804">Transcription</keyword>
<name>A0A6A6C636_ZASCE</name>
<dbReference type="Proteomes" id="UP000799537">
    <property type="component" value="Unassembled WGS sequence"/>
</dbReference>
<proteinExistence type="predicted"/>
<dbReference type="EMBL" id="ML993620">
    <property type="protein sequence ID" value="KAF2161342.1"/>
    <property type="molecule type" value="Genomic_DNA"/>
</dbReference>
<accession>A0A6A6C636</accession>
<dbReference type="PROSITE" id="PS00036">
    <property type="entry name" value="BZIP_BASIC"/>
    <property type="match status" value="1"/>
</dbReference>
<dbReference type="Pfam" id="PF00170">
    <property type="entry name" value="bZIP_1"/>
    <property type="match status" value="1"/>
</dbReference>
<feature type="domain" description="BZIP" evidence="6">
    <location>
        <begin position="160"/>
        <end position="223"/>
    </location>
</feature>
<feature type="compositionally biased region" description="Polar residues" evidence="5">
    <location>
        <begin position="112"/>
        <end position="121"/>
    </location>
</feature>
<evidence type="ECO:0000313" key="8">
    <source>
        <dbReference type="Proteomes" id="UP000799537"/>
    </source>
</evidence>
<keyword evidence="2" id="KW-0805">Transcription regulation</keyword>
<dbReference type="PROSITE" id="PS50217">
    <property type="entry name" value="BZIP"/>
    <property type="match status" value="1"/>
</dbReference>
<keyword evidence="4" id="KW-0539">Nucleus</keyword>
<evidence type="ECO:0000313" key="7">
    <source>
        <dbReference type="EMBL" id="KAF2161342.1"/>
    </source>
</evidence>